<dbReference type="EMBL" id="CP017641">
    <property type="protein sequence ID" value="APZ94483.1"/>
    <property type="molecule type" value="Genomic_DNA"/>
</dbReference>
<protein>
    <submittedName>
        <fullName evidence="5">Tetratricopeptide repeat protein</fullName>
    </submittedName>
</protein>
<dbReference type="PROSITE" id="PS50005">
    <property type="entry name" value="TPR"/>
    <property type="match status" value="1"/>
</dbReference>
<keyword evidence="2 3" id="KW-0802">TPR repeat</keyword>
<keyword evidence="6" id="KW-1185">Reference proteome</keyword>
<evidence type="ECO:0000256" key="1">
    <source>
        <dbReference type="ARBA" id="ARBA00022737"/>
    </source>
</evidence>
<dbReference type="STRING" id="1891926.Fuma_04115"/>
<feature type="transmembrane region" description="Helical" evidence="4">
    <location>
        <begin position="174"/>
        <end position="200"/>
    </location>
</feature>
<evidence type="ECO:0000313" key="6">
    <source>
        <dbReference type="Proteomes" id="UP000187735"/>
    </source>
</evidence>
<feature type="transmembrane region" description="Helical" evidence="4">
    <location>
        <begin position="74"/>
        <end position="100"/>
    </location>
</feature>
<dbReference type="KEGG" id="fmr:Fuma_04115"/>
<feature type="transmembrane region" description="Helical" evidence="4">
    <location>
        <begin position="348"/>
        <end position="367"/>
    </location>
</feature>
<feature type="transmembrane region" description="Helical" evidence="4">
    <location>
        <begin position="212"/>
        <end position="234"/>
    </location>
</feature>
<dbReference type="InterPro" id="IPR011990">
    <property type="entry name" value="TPR-like_helical_dom_sf"/>
</dbReference>
<dbReference type="Pfam" id="PF13371">
    <property type="entry name" value="TPR_9"/>
    <property type="match status" value="1"/>
</dbReference>
<dbReference type="SMART" id="SM00028">
    <property type="entry name" value="TPR"/>
    <property type="match status" value="6"/>
</dbReference>
<keyword evidence="1" id="KW-0677">Repeat</keyword>
<organism evidence="5 6">
    <name type="scientific">Fuerstiella marisgermanici</name>
    <dbReference type="NCBI Taxonomy" id="1891926"/>
    <lineage>
        <taxon>Bacteria</taxon>
        <taxon>Pseudomonadati</taxon>
        <taxon>Planctomycetota</taxon>
        <taxon>Planctomycetia</taxon>
        <taxon>Planctomycetales</taxon>
        <taxon>Planctomycetaceae</taxon>
        <taxon>Fuerstiella</taxon>
    </lineage>
</organism>
<evidence type="ECO:0000256" key="4">
    <source>
        <dbReference type="SAM" id="Phobius"/>
    </source>
</evidence>
<dbReference type="RefSeq" id="WP_077025782.1">
    <property type="nucleotide sequence ID" value="NZ_CP017641.1"/>
</dbReference>
<dbReference type="Pfam" id="PF14559">
    <property type="entry name" value="TPR_19"/>
    <property type="match status" value="1"/>
</dbReference>
<proteinExistence type="predicted"/>
<dbReference type="Pfam" id="PF13432">
    <property type="entry name" value="TPR_16"/>
    <property type="match status" value="1"/>
</dbReference>
<gene>
    <name evidence="5" type="ORF">Fuma_04115</name>
</gene>
<dbReference type="AlphaFoldDB" id="A0A1P8WKA8"/>
<dbReference type="PANTHER" id="PTHR44943">
    <property type="entry name" value="CELLULOSE SYNTHASE OPERON PROTEIN C"/>
    <property type="match status" value="1"/>
</dbReference>
<dbReference type="OrthoDB" id="243830at2"/>
<evidence type="ECO:0000256" key="2">
    <source>
        <dbReference type="ARBA" id="ARBA00022803"/>
    </source>
</evidence>
<keyword evidence="4" id="KW-0812">Transmembrane</keyword>
<feature type="transmembrane region" description="Helical" evidence="4">
    <location>
        <begin position="7"/>
        <end position="24"/>
    </location>
</feature>
<sequence length="984" mass="108825">MKNRIPIILLVLVHLPLLIGYLVQLPQSPAWYFGPLAWIALGVLFVLRNGGRREIEPQEDGNQPAFCTFVKFRVVLSVLLILTALVSQQFGFGIMSGLVWLHAWLQRHRDRMVESSLAYLTAIGFFATYVDIRPVNWLLGRITAAGTSFASRVLDQLGYLHLRANNVIEVSGQAFSADVFCNGFFSVPAFVCCAVIVLCVQRRKWGHFLPSLLVSSVFAVVLQVGILCTCVIAWTDYQTAFDSGTQRLLMTGGVFGITLLCFASFDVLLSFFTDPVSFMGAGSINPVSLMWNRMFLKLPREEPGATEDVGMPDWDTMFEDIPFEYRMIPGWFREFVNLWFFTRIPRRIVIGLPCLMLGALAISMLVFGESDSDVGNHYESALAAAIENEQSEDTELIMARMLQANYGDDDLRFRLAQHLVTLGRIEDAQEHLDILAPPDLPGHAPARLWLVKQSQEPNASIPLDDAQRQQQLRRAVDEDGRNIEVHLMLAESYAKNKQWQLAEGHLAIAAELDPRYTAELVALQRRSGRQSDAVLEQAAQPVEKLTKQLDADPSDVQARTSLVRIRLAQGDLDDAERLLQAGLEIGDSTELKAMLSSTYTTMATRLLPNQMSLPRAAKFSLDAVVLDPTNETALNLLQQTSKSVNSFNQQDLASAIGYWKQEVAKDGESARARFRLAQLLAACGQYDEAADALEPAATTDSQLQLQLVQLYLKAGRQADADAVTDRLTAAIRERMQAAPEDAGLATSLAQILLMCGREDEANAVMEAQKKAGRESQTPEFSQVYTTAKLTVFDQKSAGDESFLATAEALGLLQDALNATPQAAAAVVPRLAQMTFMEGESADKADRMLTKILAEQNLNYSAYLSIGTLAVVHEDYDKAVKYLERARLLSPDDSQVLNNLAVALVRQSADNADRALKYSQRAIELAPGHVELVCSRAEIYLALKRWSDARADLEAVLKQQPNHELASTLLEQVEAESNSQASFTP</sequence>
<reference evidence="5 6" key="1">
    <citation type="journal article" date="2016" name="Front. Microbiol.">
        <title>Fuerstia marisgermanicae gen. nov., sp. nov., an Unusual Member of the Phylum Planctomycetes from the German Wadden Sea.</title>
        <authorList>
            <person name="Kohn T."/>
            <person name="Heuer A."/>
            <person name="Jogler M."/>
            <person name="Vollmers J."/>
            <person name="Boedeker C."/>
            <person name="Bunk B."/>
            <person name="Rast P."/>
            <person name="Borchert D."/>
            <person name="Glockner I."/>
            <person name="Freese H.M."/>
            <person name="Klenk H.P."/>
            <person name="Overmann J."/>
            <person name="Kaster A.K."/>
            <person name="Rohde M."/>
            <person name="Wiegand S."/>
            <person name="Jogler C."/>
        </authorList>
    </citation>
    <scope>NUCLEOTIDE SEQUENCE [LARGE SCALE GENOMIC DNA]</scope>
    <source>
        <strain evidence="5 6">NH11</strain>
    </source>
</reference>
<dbReference type="Proteomes" id="UP000187735">
    <property type="component" value="Chromosome"/>
</dbReference>
<name>A0A1P8WKA8_9PLAN</name>
<evidence type="ECO:0000313" key="5">
    <source>
        <dbReference type="EMBL" id="APZ94483.1"/>
    </source>
</evidence>
<accession>A0A1P8WKA8</accession>
<feature type="transmembrane region" description="Helical" evidence="4">
    <location>
        <begin position="30"/>
        <end position="47"/>
    </location>
</feature>
<dbReference type="InterPro" id="IPR051685">
    <property type="entry name" value="Ycf3/AcsC/BcsC/TPR_MFPF"/>
</dbReference>
<keyword evidence="4" id="KW-1133">Transmembrane helix</keyword>
<evidence type="ECO:0000256" key="3">
    <source>
        <dbReference type="PROSITE-ProRule" id="PRU00339"/>
    </source>
</evidence>
<dbReference type="SUPFAM" id="SSF48452">
    <property type="entry name" value="TPR-like"/>
    <property type="match status" value="3"/>
</dbReference>
<dbReference type="PANTHER" id="PTHR44943:SF4">
    <property type="entry name" value="TPR REPEAT-CONTAINING PROTEIN MJ0798"/>
    <property type="match status" value="1"/>
</dbReference>
<dbReference type="Gene3D" id="1.25.40.10">
    <property type="entry name" value="Tetratricopeptide repeat domain"/>
    <property type="match status" value="3"/>
</dbReference>
<feature type="repeat" description="TPR" evidence="3">
    <location>
        <begin position="859"/>
        <end position="892"/>
    </location>
</feature>
<keyword evidence="4" id="KW-0472">Membrane</keyword>
<feature type="transmembrane region" description="Helical" evidence="4">
    <location>
        <begin position="254"/>
        <end position="272"/>
    </location>
</feature>
<dbReference type="InterPro" id="IPR019734">
    <property type="entry name" value="TPR_rpt"/>
</dbReference>